<keyword evidence="2" id="KW-1185">Reference proteome</keyword>
<reference evidence="1 2" key="1">
    <citation type="submission" date="2019-03" db="EMBL/GenBank/DDBJ databases">
        <title>Genomic features of bacteria from cold environments.</title>
        <authorList>
            <person name="Shen L."/>
        </authorList>
    </citation>
    <scope>NUCLEOTIDE SEQUENCE [LARGE SCALE GENOMIC DNA]</scope>
    <source>
        <strain evidence="2">T3246-1</strain>
    </source>
</reference>
<protein>
    <submittedName>
        <fullName evidence="1">Uncharacterized protein</fullName>
    </submittedName>
</protein>
<dbReference type="EMBL" id="SMNA01000010">
    <property type="protein sequence ID" value="TDE90069.1"/>
    <property type="molecule type" value="Genomic_DNA"/>
</dbReference>
<proteinExistence type="predicted"/>
<comment type="caution">
    <text evidence="1">The sequence shown here is derived from an EMBL/GenBank/DDBJ whole genome shotgun (WGS) entry which is preliminary data.</text>
</comment>
<evidence type="ECO:0000313" key="1">
    <source>
        <dbReference type="EMBL" id="TDE90069.1"/>
    </source>
</evidence>
<dbReference type="Proteomes" id="UP000504882">
    <property type="component" value="Unassembled WGS sequence"/>
</dbReference>
<organism evidence="1 2">
    <name type="scientific">Occultella glacieicola</name>
    <dbReference type="NCBI Taxonomy" id="2518684"/>
    <lineage>
        <taxon>Bacteria</taxon>
        <taxon>Bacillati</taxon>
        <taxon>Actinomycetota</taxon>
        <taxon>Actinomycetes</taxon>
        <taxon>Micrococcales</taxon>
        <taxon>Ruaniaceae</taxon>
        <taxon>Occultella</taxon>
    </lineage>
</organism>
<evidence type="ECO:0000313" key="2">
    <source>
        <dbReference type="Proteomes" id="UP000504882"/>
    </source>
</evidence>
<gene>
    <name evidence="1" type="ORF">EXU48_19330</name>
</gene>
<accession>A0ABY2DZE9</accession>
<name>A0ABY2DZE9_9MICO</name>
<dbReference type="RefSeq" id="WP_133109324.1">
    <property type="nucleotide sequence ID" value="NZ_SMNA01000010.1"/>
</dbReference>
<sequence length="71" mass="7205">MTSPTSAVTTAAVPCCGSAHLRHCHGTWIVHADETQSCSDPGCGTPGEAHALIMVCADLEPGCRCLPAAEA</sequence>